<reference evidence="1 2" key="1">
    <citation type="journal article" date="2019" name="Genome Biol. Evol.">
        <title>Day and night: Metabolic profiles and evolutionary relationships of six axenic non-marine cyanobacteria.</title>
        <authorList>
            <person name="Will S.E."/>
            <person name="Henke P."/>
            <person name="Boedeker C."/>
            <person name="Huang S."/>
            <person name="Brinkmann H."/>
            <person name="Rohde M."/>
            <person name="Jarek M."/>
            <person name="Friedl T."/>
            <person name="Seufert S."/>
            <person name="Schumacher M."/>
            <person name="Overmann J."/>
            <person name="Neumann-Schaal M."/>
            <person name="Petersen J."/>
        </authorList>
    </citation>
    <scope>NUCLEOTIDE SEQUENCE [LARGE SCALE GENOMIC DNA]</scope>
    <source>
        <strain evidence="1 2">PCC 6912</strain>
    </source>
</reference>
<proteinExistence type="predicted"/>
<sequence>MSSHEPMQRLLALEGCYNTRDIGGYETLDGKKTRWRTVLRSDSLHRLTPASQQLLLNYGYV</sequence>
<dbReference type="EMBL" id="RSCJ01000037">
    <property type="protein sequence ID" value="RUR73281.1"/>
    <property type="molecule type" value="Genomic_DNA"/>
</dbReference>
<evidence type="ECO:0000313" key="2">
    <source>
        <dbReference type="Proteomes" id="UP000268857"/>
    </source>
</evidence>
<dbReference type="InterPro" id="IPR029021">
    <property type="entry name" value="Prot-tyrosine_phosphatase-like"/>
</dbReference>
<comment type="caution">
    <text evidence="1">The sequence shown here is derived from an EMBL/GenBank/DDBJ whole genome shotgun (WGS) entry which is preliminary data.</text>
</comment>
<dbReference type="RefSeq" id="WP_016872831.1">
    <property type="nucleotide sequence ID" value="NZ_AJLN01000081.1"/>
</dbReference>
<evidence type="ECO:0000313" key="1">
    <source>
        <dbReference type="EMBL" id="RUR73281.1"/>
    </source>
</evidence>
<gene>
    <name evidence="1" type="ORF">PCC6912_58060</name>
</gene>
<dbReference type="STRING" id="211165.GCA_000317285_02890"/>
<dbReference type="InterPro" id="IPR026893">
    <property type="entry name" value="Tyr/Ser_Pase_IphP-type"/>
</dbReference>
<dbReference type="Proteomes" id="UP000268857">
    <property type="component" value="Unassembled WGS sequence"/>
</dbReference>
<dbReference type="Pfam" id="PF13350">
    <property type="entry name" value="Y_phosphatase3"/>
    <property type="match status" value="1"/>
</dbReference>
<dbReference type="AlphaFoldDB" id="A0A433MYB3"/>
<dbReference type="SUPFAM" id="SSF52799">
    <property type="entry name" value="(Phosphotyrosine protein) phosphatases II"/>
    <property type="match status" value="1"/>
</dbReference>
<organism evidence="1 2">
    <name type="scientific">Chlorogloeopsis fritschii PCC 6912</name>
    <dbReference type="NCBI Taxonomy" id="211165"/>
    <lineage>
        <taxon>Bacteria</taxon>
        <taxon>Bacillati</taxon>
        <taxon>Cyanobacteriota</taxon>
        <taxon>Cyanophyceae</taxon>
        <taxon>Nostocales</taxon>
        <taxon>Chlorogloeopsidaceae</taxon>
        <taxon>Chlorogloeopsis</taxon>
    </lineage>
</organism>
<keyword evidence="2" id="KW-1185">Reference proteome</keyword>
<name>A0A433MYB3_CHLFR</name>
<protein>
    <submittedName>
        <fullName evidence="1">Uncharacterized protein</fullName>
    </submittedName>
</protein>
<accession>A0A433MYB3</accession>
<dbReference type="GO" id="GO:0004721">
    <property type="term" value="F:phosphoprotein phosphatase activity"/>
    <property type="evidence" value="ECO:0007669"/>
    <property type="project" value="InterPro"/>
</dbReference>
<dbReference type="OrthoDB" id="1188001at2"/>
<dbReference type="Gene3D" id="3.90.190.10">
    <property type="entry name" value="Protein tyrosine phosphatase superfamily"/>
    <property type="match status" value="1"/>
</dbReference>